<name>A0AAV4URR9_CAEEX</name>
<comment type="caution">
    <text evidence="1">The sequence shown here is derived from an EMBL/GenBank/DDBJ whole genome shotgun (WGS) entry which is preliminary data.</text>
</comment>
<evidence type="ECO:0000313" key="2">
    <source>
        <dbReference type="Proteomes" id="UP001054945"/>
    </source>
</evidence>
<reference evidence="1 2" key="1">
    <citation type="submission" date="2021-06" db="EMBL/GenBank/DDBJ databases">
        <title>Caerostris extrusa draft genome.</title>
        <authorList>
            <person name="Kono N."/>
            <person name="Arakawa K."/>
        </authorList>
    </citation>
    <scope>NUCLEOTIDE SEQUENCE [LARGE SCALE GENOMIC DNA]</scope>
</reference>
<protein>
    <submittedName>
        <fullName evidence="1">Uncharacterized protein</fullName>
    </submittedName>
</protein>
<sequence>MSARTVTIGSQVQTPSYLSKHSINRRSEQCAKLVDPTIVNFVPKTRAFWTLKSSAGYLKLTPRRNGLQG</sequence>
<accession>A0AAV4URR9</accession>
<organism evidence="1 2">
    <name type="scientific">Caerostris extrusa</name>
    <name type="common">Bark spider</name>
    <name type="synonym">Caerostris bankana</name>
    <dbReference type="NCBI Taxonomy" id="172846"/>
    <lineage>
        <taxon>Eukaryota</taxon>
        <taxon>Metazoa</taxon>
        <taxon>Ecdysozoa</taxon>
        <taxon>Arthropoda</taxon>
        <taxon>Chelicerata</taxon>
        <taxon>Arachnida</taxon>
        <taxon>Araneae</taxon>
        <taxon>Araneomorphae</taxon>
        <taxon>Entelegynae</taxon>
        <taxon>Araneoidea</taxon>
        <taxon>Araneidae</taxon>
        <taxon>Caerostris</taxon>
    </lineage>
</organism>
<evidence type="ECO:0000313" key="1">
    <source>
        <dbReference type="EMBL" id="GIY60380.1"/>
    </source>
</evidence>
<gene>
    <name evidence="1" type="ORF">CEXT_622821</name>
</gene>
<dbReference type="AlphaFoldDB" id="A0AAV4URR9"/>
<proteinExistence type="predicted"/>
<dbReference type="Proteomes" id="UP001054945">
    <property type="component" value="Unassembled WGS sequence"/>
</dbReference>
<dbReference type="EMBL" id="BPLR01013321">
    <property type="protein sequence ID" value="GIY60380.1"/>
    <property type="molecule type" value="Genomic_DNA"/>
</dbReference>
<keyword evidence="2" id="KW-1185">Reference proteome</keyword>